<evidence type="ECO:0000313" key="2">
    <source>
        <dbReference type="EMBL" id="TGX45704.1"/>
    </source>
</evidence>
<proteinExistence type="predicted"/>
<gene>
    <name evidence="2" type="ORF">E5A74_00540</name>
</gene>
<comment type="caution">
    <text evidence="2">The sequence shown here is derived from an EMBL/GenBank/DDBJ whole genome shotgun (WGS) entry which is preliminary data.</text>
</comment>
<name>A0A4S1WQU6_9SPHN</name>
<evidence type="ECO:0008006" key="4">
    <source>
        <dbReference type="Google" id="ProtNLM"/>
    </source>
</evidence>
<sequence>MNRLSASSWAIPLLLLTPVAAAREDNPGTVSAAVEARLSGLPDTLAGLPRVDGGYDKPMAAYRGRGVLGPVIAIAFSDAAGRADWRRLADLGRSSASQAELLDTLFEGRFDMASHADARTYFGDYLTRQGIKQSWIAEYGGVRMTILATIYRAEDRSRIFDAIRRDLLGGITMEKVAPADAN</sequence>
<dbReference type="Proteomes" id="UP000309848">
    <property type="component" value="Unassembled WGS sequence"/>
</dbReference>
<evidence type="ECO:0000313" key="3">
    <source>
        <dbReference type="Proteomes" id="UP000309848"/>
    </source>
</evidence>
<keyword evidence="1" id="KW-0732">Signal</keyword>
<dbReference type="OrthoDB" id="7568952at2"/>
<dbReference type="AlphaFoldDB" id="A0A4S1WQU6"/>
<accession>A0A4S1WQU6</accession>
<feature type="signal peptide" evidence="1">
    <location>
        <begin position="1"/>
        <end position="22"/>
    </location>
</feature>
<reference evidence="2 3" key="1">
    <citation type="submission" date="2019-04" db="EMBL/GenBank/DDBJ databases">
        <title>Sphingomonas psychrotolerans sp. nov., isolated from soil in the Tianshan Mountains, Xinjiang, China.</title>
        <authorList>
            <person name="Luo Y."/>
            <person name="Sheng H."/>
        </authorList>
    </citation>
    <scope>NUCLEOTIDE SEQUENCE [LARGE SCALE GENOMIC DNA]</scope>
    <source>
        <strain evidence="2 3">KIS18-15</strain>
    </source>
</reference>
<keyword evidence="3" id="KW-1185">Reference proteome</keyword>
<organism evidence="2 3">
    <name type="scientific">Sphingomonas naasensis</name>
    <dbReference type="NCBI Taxonomy" id="1344951"/>
    <lineage>
        <taxon>Bacteria</taxon>
        <taxon>Pseudomonadati</taxon>
        <taxon>Pseudomonadota</taxon>
        <taxon>Alphaproteobacteria</taxon>
        <taxon>Sphingomonadales</taxon>
        <taxon>Sphingomonadaceae</taxon>
        <taxon>Sphingomonas</taxon>
    </lineage>
</organism>
<dbReference type="EMBL" id="SRXU01000001">
    <property type="protein sequence ID" value="TGX45704.1"/>
    <property type="molecule type" value="Genomic_DNA"/>
</dbReference>
<feature type="chain" id="PRO_5020914486" description="Lipoprotein" evidence="1">
    <location>
        <begin position="23"/>
        <end position="182"/>
    </location>
</feature>
<evidence type="ECO:0000256" key="1">
    <source>
        <dbReference type="SAM" id="SignalP"/>
    </source>
</evidence>
<protein>
    <recommendedName>
        <fullName evidence="4">Lipoprotein</fullName>
    </recommendedName>
</protein>
<dbReference type="RefSeq" id="WP_135981778.1">
    <property type="nucleotide sequence ID" value="NZ_JAASQM010000001.1"/>
</dbReference>